<organism evidence="1 2">
    <name type="scientific">Mycoplasma phage P1</name>
    <dbReference type="NCBI Taxonomy" id="2905920"/>
    <lineage>
        <taxon>Viruses</taxon>
        <taxon>Duplodnaviria</taxon>
        <taxon>Heunggongvirae</taxon>
        <taxon>Uroviricota</taxon>
        <taxon>Caudoviricetes</taxon>
        <taxon>Delislevirus</taxon>
        <taxon>Delislevirus P1</taxon>
    </lineage>
</organism>
<name>Q9FZR7_9CAUD</name>
<sequence>MSRRDKLKDTYKLFKDDFKALGYSQNKFVKEFAHVRYYDKKKKELKISKINNRLIAKRERYYQKLTTTSKKQINENLTKEFSNIAHFSLKARNLKETQLKSNIKNTLNTLEKYIRTEEDRKRLFNIKFVVNHKDQKVMNGLAFVNYLTNHGKLDSYPFNYSNEQIKSATKALRYVLKNKIDFNSTKDFTKYFNTSLNKQEIKKHGFKTFSASEVYGVAGSTFNNLGFLRVELTTYDSKFQSQRVNNVELVGESSKALIKWAAYLKQKGINQFLIDAFGVDIAENMHLYGPKNSKWLFVNEKDHEYFFFYFNSAKEIYYANR</sequence>
<dbReference type="RefSeq" id="NP_064637.1">
    <property type="nucleotide sequence ID" value="NC_002515.1"/>
</dbReference>
<protein>
    <submittedName>
        <fullName evidence="1">P38</fullName>
    </submittedName>
</protein>
<dbReference type="Proteomes" id="UP000000850">
    <property type="component" value="Genome"/>
</dbReference>
<proteinExistence type="predicted"/>
<reference evidence="1 2" key="2">
    <citation type="journal article" date="2001" name="Plasmid">
        <title>Complete nucleotide sequence of the mycoplasma virus P1 genome.</title>
        <authorList>
            <person name="Tu A.H."/>
            <person name="Voelker L.L."/>
            <person name="Shen X."/>
            <person name="Dybvig K."/>
        </authorList>
    </citation>
    <scope>NUCLEOTIDE SEQUENCE</scope>
</reference>
<keyword evidence="2" id="KW-1185">Reference proteome</keyword>
<dbReference type="GeneID" id="1263031"/>
<accession>Q9FZR7</accession>
<evidence type="ECO:0000313" key="1">
    <source>
        <dbReference type="EMBL" id="AAG01277.1"/>
    </source>
</evidence>
<dbReference type="EMBL" id="AF246223">
    <property type="protein sequence ID" value="AAG01277.1"/>
    <property type="molecule type" value="Genomic_DNA"/>
</dbReference>
<evidence type="ECO:0000313" key="2">
    <source>
        <dbReference type="Proteomes" id="UP000000850"/>
    </source>
</evidence>
<gene>
    <name evidence="1" type="primary">orf2</name>
</gene>
<dbReference type="KEGG" id="vg:1263031"/>
<reference evidence="1 2" key="1">
    <citation type="journal article" date="1995" name="Plasmid">
        <title>Mycoplasma virus P1 has a linear, double-stranded DNA genome with inverted terminal repeats.</title>
        <authorList>
            <person name="Zou N."/>
            <person name="Park K."/>
            <person name="Dybvig K."/>
        </authorList>
    </citation>
    <scope>NUCLEOTIDE SEQUENCE [LARGE SCALE GENOMIC DNA]</scope>
</reference>